<name>A0ABX2K3S6_9MYCO</name>
<evidence type="ECO:0000256" key="3">
    <source>
        <dbReference type="ARBA" id="ARBA00022777"/>
    </source>
</evidence>
<keyword evidence="4" id="KW-0067">ATP-binding</keyword>
<dbReference type="Pfam" id="PF18085">
    <property type="entry name" value="Mak_N_cap"/>
    <property type="match status" value="1"/>
</dbReference>
<keyword evidence="1" id="KW-0808">Transferase</keyword>
<evidence type="ECO:0000256" key="4">
    <source>
        <dbReference type="ARBA" id="ARBA00022840"/>
    </source>
</evidence>
<feature type="domain" description="Maltokinase N-terminal cap" evidence="5">
    <location>
        <begin position="21"/>
        <end position="104"/>
    </location>
</feature>
<accession>A0ABX2K3S6</accession>
<gene>
    <name evidence="6" type="ORF">FEG63_19375</name>
</gene>
<protein>
    <recommendedName>
        <fullName evidence="5">Maltokinase N-terminal cap domain-containing protein</fullName>
    </recommendedName>
</protein>
<sequence length="210" mass="22730">MAFVHRDATLRPTKIEIVRQWLTAADWFDAAPETVVTSPPLSYRFDDPDGKVGIETLVAPYNEGFIQLPLTYREAPLDGAQRWLLTTMEHSVLGRRWIYDGVGDPVLVTAFIRSIAGGASSATLEFGAEDERQTAATSVHARGTGSEPITKPLDVVSVERSETLSTVRTSAGVLRIPHLLDPAARVSARALVGDGDGFGSELLLAEFDPV</sequence>
<dbReference type="RefSeq" id="WP_174399421.1">
    <property type="nucleotide sequence ID" value="NZ_VBSB01000010.1"/>
</dbReference>
<proteinExistence type="predicted"/>
<reference evidence="6 7" key="1">
    <citation type="submission" date="2019-05" db="EMBL/GenBank/DDBJ databases">
        <title>Mycolicibacterium sphagni ENV482 genome assembly.</title>
        <authorList>
            <person name="Chen W."/>
            <person name="Faulkner N.W."/>
            <person name="Hyman M.R."/>
        </authorList>
    </citation>
    <scope>NUCLEOTIDE SEQUENCE [LARGE SCALE GENOMIC DNA]</scope>
    <source>
        <strain evidence="6 7">ENV482</strain>
    </source>
</reference>
<evidence type="ECO:0000313" key="6">
    <source>
        <dbReference type="EMBL" id="NTY61711.1"/>
    </source>
</evidence>
<keyword evidence="7" id="KW-1185">Reference proteome</keyword>
<comment type="caution">
    <text evidence="6">The sequence shown here is derived from an EMBL/GenBank/DDBJ whole genome shotgun (WGS) entry which is preliminary data.</text>
</comment>
<evidence type="ECO:0000259" key="5">
    <source>
        <dbReference type="Pfam" id="PF18085"/>
    </source>
</evidence>
<evidence type="ECO:0000256" key="1">
    <source>
        <dbReference type="ARBA" id="ARBA00022679"/>
    </source>
</evidence>
<keyword evidence="2" id="KW-0547">Nucleotide-binding</keyword>
<keyword evidence="3" id="KW-0418">Kinase</keyword>
<organism evidence="6 7">
    <name type="scientific">Mycolicibacterium sphagni</name>
    <dbReference type="NCBI Taxonomy" id="1786"/>
    <lineage>
        <taxon>Bacteria</taxon>
        <taxon>Bacillati</taxon>
        <taxon>Actinomycetota</taxon>
        <taxon>Actinomycetes</taxon>
        <taxon>Mycobacteriales</taxon>
        <taxon>Mycobacteriaceae</taxon>
        <taxon>Mycolicibacterium</taxon>
    </lineage>
</organism>
<dbReference type="InterPro" id="IPR040999">
    <property type="entry name" value="Mak_N_cap"/>
</dbReference>
<evidence type="ECO:0000313" key="7">
    <source>
        <dbReference type="Proteomes" id="UP000708347"/>
    </source>
</evidence>
<dbReference type="Proteomes" id="UP000708347">
    <property type="component" value="Unassembled WGS sequence"/>
</dbReference>
<evidence type="ECO:0000256" key="2">
    <source>
        <dbReference type="ARBA" id="ARBA00022741"/>
    </source>
</evidence>
<dbReference type="EMBL" id="VBSB01000010">
    <property type="protein sequence ID" value="NTY61711.1"/>
    <property type="molecule type" value="Genomic_DNA"/>
</dbReference>